<feature type="signal peptide" evidence="2">
    <location>
        <begin position="1"/>
        <end position="24"/>
    </location>
</feature>
<feature type="transmembrane region" description="Helical" evidence="1">
    <location>
        <begin position="441"/>
        <end position="461"/>
    </location>
</feature>
<organism evidence="3">
    <name type="scientific">Eutreptiella gymnastica</name>
    <dbReference type="NCBI Taxonomy" id="73025"/>
    <lineage>
        <taxon>Eukaryota</taxon>
        <taxon>Discoba</taxon>
        <taxon>Euglenozoa</taxon>
        <taxon>Euglenida</taxon>
        <taxon>Spirocuta</taxon>
        <taxon>Euglenophyceae</taxon>
        <taxon>Eutreptiales</taxon>
        <taxon>Eutreptiaceae</taxon>
        <taxon>Eutreptiella</taxon>
    </lineage>
</organism>
<evidence type="ECO:0000313" key="3">
    <source>
        <dbReference type="EMBL" id="CAE0812115.1"/>
    </source>
</evidence>
<feature type="transmembrane region" description="Helical" evidence="1">
    <location>
        <begin position="72"/>
        <end position="90"/>
    </location>
</feature>
<reference evidence="3" key="1">
    <citation type="submission" date="2021-01" db="EMBL/GenBank/DDBJ databases">
        <authorList>
            <person name="Corre E."/>
            <person name="Pelletier E."/>
            <person name="Niang G."/>
            <person name="Scheremetjew M."/>
            <person name="Finn R."/>
            <person name="Kale V."/>
            <person name="Holt S."/>
            <person name="Cochrane G."/>
            <person name="Meng A."/>
            <person name="Brown T."/>
            <person name="Cohen L."/>
        </authorList>
    </citation>
    <scope>NUCLEOTIDE SEQUENCE</scope>
    <source>
        <strain evidence="3">CCMP1594</strain>
    </source>
</reference>
<proteinExistence type="predicted"/>
<protein>
    <submittedName>
        <fullName evidence="3">Uncharacterized protein</fullName>
    </submittedName>
</protein>
<keyword evidence="1" id="KW-1133">Transmembrane helix</keyword>
<feature type="transmembrane region" description="Helical" evidence="1">
    <location>
        <begin position="409"/>
        <end position="429"/>
    </location>
</feature>
<evidence type="ECO:0000256" key="1">
    <source>
        <dbReference type="SAM" id="Phobius"/>
    </source>
</evidence>
<feature type="chain" id="PRO_5031461503" evidence="2">
    <location>
        <begin position="25"/>
        <end position="466"/>
    </location>
</feature>
<keyword evidence="1" id="KW-0472">Membrane</keyword>
<dbReference type="EMBL" id="HBJA01065983">
    <property type="protein sequence ID" value="CAE0812115.1"/>
    <property type="molecule type" value="Transcribed_RNA"/>
</dbReference>
<gene>
    <name evidence="3" type="ORF">EGYM00163_LOCUS23265</name>
</gene>
<dbReference type="AlphaFoldDB" id="A0A7S4FTK8"/>
<sequence>MMSSSSVSIFRCAVVLLLLPAALCDDSCTYGGTHADRNGSDWTSALYITAVPAACMLLGSAVFLFVSFPPEFLAMMQNLSAGVLIAAIGNELFPLLRCGAPGALAPPGEFASYVGLVGGFLFGSVVMFGIDQLMDRLGEEEDDSDGPKGTQGEATEKTLLLQGGSPAPNYGDDPEQCACIEHFKYYQDAYKGDVREIMKEVDQLQLAAAAHPRQDVDKVVHRLEYSVDVVKGQLRRTPGLTDVERTKLQRHAHALKQDEPKLLNARSRKEALLTISELEKKIAHIHSHAHEVRKISTWRNRSVSVPLAERQQPEPEEQAIPWSNVAATCIDAAVDGLLIGLAYSANATAGLSMAIATSIEMGFLGLSFSAQIKASASSSAQHVLICAMPPSVLFGGGVLGWSLGAAFAANQALFIGCMSFALVALLYLVTQELMVEARETAGENVLINFMFFIGLLGGLILDKVLG</sequence>
<keyword evidence="2" id="KW-0732">Signal</keyword>
<feature type="transmembrane region" description="Helical" evidence="1">
    <location>
        <begin position="110"/>
        <end position="130"/>
    </location>
</feature>
<feature type="transmembrane region" description="Helical" evidence="1">
    <location>
        <begin position="44"/>
        <end position="65"/>
    </location>
</feature>
<keyword evidence="1" id="KW-0812">Transmembrane</keyword>
<evidence type="ECO:0000256" key="2">
    <source>
        <dbReference type="SAM" id="SignalP"/>
    </source>
</evidence>
<accession>A0A7S4FTK8</accession>
<name>A0A7S4FTK8_9EUGL</name>